<dbReference type="GO" id="GO:0050606">
    <property type="term" value="F:4-carboxy-2-hydroxymuconate semialdehyde hemiacetal dehydrogenase activity"/>
    <property type="evidence" value="ECO:0007669"/>
    <property type="project" value="UniProtKB-EC"/>
</dbReference>
<keyword evidence="3" id="KW-0560">Oxidoreductase</keyword>
<dbReference type="GO" id="GO:0000166">
    <property type="term" value="F:nucleotide binding"/>
    <property type="evidence" value="ECO:0007669"/>
    <property type="project" value="InterPro"/>
</dbReference>
<dbReference type="SUPFAM" id="SSF55347">
    <property type="entry name" value="Glyceraldehyde-3-phosphate dehydrogenase-like, C-terminal domain"/>
    <property type="match status" value="1"/>
</dbReference>
<feature type="domain" description="Gfo/Idh/MocA-like oxidoreductase N-terminal" evidence="1">
    <location>
        <begin position="8"/>
        <end position="120"/>
    </location>
</feature>
<accession>A0A221JXD7</accession>
<protein>
    <submittedName>
        <fullName evidence="3">4-carboxy-2-hydroxymuconate-6-semialdehyde dehydrogenase</fullName>
        <ecNumber evidence="3">1.1.1.312</ecNumber>
    </submittedName>
</protein>
<dbReference type="RefSeq" id="WP_089419458.1">
    <property type="nucleotide sequence ID" value="NZ_CP022415.1"/>
</dbReference>
<dbReference type="Pfam" id="PF22725">
    <property type="entry name" value="GFO_IDH_MocA_C3"/>
    <property type="match status" value="1"/>
</dbReference>
<dbReference type="AlphaFoldDB" id="A0A221JXD7"/>
<dbReference type="PANTHER" id="PTHR43377">
    <property type="entry name" value="BILIVERDIN REDUCTASE A"/>
    <property type="match status" value="1"/>
</dbReference>
<proteinExistence type="predicted"/>
<organism evidence="3 4">
    <name type="scientific">Pseudosulfitobacter pseudonitzschiae</name>
    <dbReference type="NCBI Taxonomy" id="1402135"/>
    <lineage>
        <taxon>Bacteria</taxon>
        <taxon>Pseudomonadati</taxon>
        <taxon>Pseudomonadota</taxon>
        <taxon>Alphaproteobacteria</taxon>
        <taxon>Rhodobacterales</taxon>
        <taxon>Roseobacteraceae</taxon>
        <taxon>Pseudosulfitobacter</taxon>
    </lineage>
</organism>
<dbReference type="EC" id="1.1.1.312" evidence="3"/>
<dbReference type="InterPro" id="IPR000683">
    <property type="entry name" value="Gfo/Idh/MocA-like_OxRdtase_N"/>
</dbReference>
<dbReference type="InterPro" id="IPR051450">
    <property type="entry name" value="Gfo/Idh/MocA_Oxidoreductases"/>
</dbReference>
<dbReference type="InterPro" id="IPR055170">
    <property type="entry name" value="GFO_IDH_MocA-like_dom"/>
</dbReference>
<reference evidence="3 4" key="1">
    <citation type="submission" date="2017-07" db="EMBL/GenBank/DDBJ databases">
        <title>Genome Sequence of Sulfitobacter pseudonitzschiae Strain SMR1 Isolated from a culture of the Diatom Skeletonema marinoi.</title>
        <authorList>
            <person name="Topel M."/>
            <person name="Pinder M.I.M."/>
            <person name="Johansson O.N."/>
            <person name="Kourtchenko O."/>
            <person name="Godhe A."/>
            <person name="Clarke A.K."/>
        </authorList>
    </citation>
    <scope>NUCLEOTIDE SEQUENCE [LARGE SCALE GENOMIC DNA]</scope>
    <source>
        <strain evidence="3 4">SMR1</strain>
    </source>
</reference>
<dbReference type="Gene3D" id="3.30.360.10">
    <property type="entry name" value="Dihydrodipicolinate Reductase, domain 2"/>
    <property type="match status" value="1"/>
</dbReference>
<dbReference type="Proteomes" id="UP000199754">
    <property type="component" value="Chromosome"/>
</dbReference>
<dbReference type="SUPFAM" id="SSF51735">
    <property type="entry name" value="NAD(P)-binding Rossmann-fold domains"/>
    <property type="match status" value="1"/>
</dbReference>
<evidence type="ECO:0000313" key="4">
    <source>
        <dbReference type="Proteomes" id="UP000199754"/>
    </source>
</evidence>
<evidence type="ECO:0000313" key="3">
    <source>
        <dbReference type="EMBL" id="ASM71384.1"/>
    </source>
</evidence>
<dbReference type="EMBL" id="CP022415">
    <property type="protein sequence ID" value="ASM71384.1"/>
    <property type="molecule type" value="Genomic_DNA"/>
</dbReference>
<dbReference type="Pfam" id="PF01408">
    <property type="entry name" value="GFO_IDH_MocA"/>
    <property type="match status" value="1"/>
</dbReference>
<dbReference type="KEGG" id="spse:SULPSESMR1_00550"/>
<evidence type="ECO:0000259" key="1">
    <source>
        <dbReference type="Pfam" id="PF01408"/>
    </source>
</evidence>
<dbReference type="PANTHER" id="PTHR43377:SF8">
    <property type="entry name" value="BLR3664 PROTEIN"/>
    <property type="match status" value="1"/>
</dbReference>
<feature type="domain" description="GFO/IDH/MocA-like oxidoreductase" evidence="2">
    <location>
        <begin position="137"/>
        <end position="260"/>
    </location>
</feature>
<sequence>MPEPVALCVIGGGAIGQRHISCALASQAVALTSVVEPHAPQAARLAARGVTVVPELSAVPDHTRAAIVATPTANHAATALACLERGWAVLVEKPITASYAEAVALCDRAEALGLPLMAGHHRRCHPFVGAARMRLAALGDLVAVQGIWSLRKHDSYFDPAWRRSAGAGPVLTNLSHEIDLLHCIVGPITQVTAMTANAVRGFEVEDTAALAFRFANGALGSFVLSDAGASPWAFEAATGENPDIAVRGDDPVRLIGTKGAMGFPSLQSWAATGETPPDWHSPLDLCAGPSYPAVDGIAAQIDRFAAVVAGGTDPILATGRDGVRAIAVLDAVAASARSGRTTDVEGL</sequence>
<dbReference type="Gene3D" id="3.40.50.720">
    <property type="entry name" value="NAD(P)-binding Rossmann-like Domain"/>
    <property type="match status" value="1"/>
</dbReference>
<gene>
    <name evidence="3" type="primary">ligC</name>
    <name evidence="3" type="ORF">SULPSESMR1_00550</name>
</gene>
<name>A0A221JXD7_9RHOB</name>
<evidence type="ECO:0000259" key="2">
    <source>
        <dbReference type="Pfam" id="PF22725"/>
    </source>
</evidence>
<dbReference type="OrthoDB" id="9792935at2"/>
<dbReference type="InterPro" id="IPR036291">
    <property type="entry name" value="NAD(P)-bd_dom_sf"/>
</dbReference>
<keyword evidence="4" id="KW-1185">Reference proteome</keyword>